<name>A0A0E9W6X3_ANGAN</name>
<organism evidence="1">
    <name type="scientific">Anguilla anguilla</name>
    <name type="common">European freshwater eel</name>
    <name type="synonym">Muraena anguilla</name>
    <dbReference type="NCBI Taxonomy" id="7936"/>
    <lineage>
        <taxon>Eukaryota</taxon>
        <taxon>Metazoa</taxon>
        <taxon>Chordata</taxon>
        <taxon>Craniata</taxon>
        <taxon>Vertebrata</taxon>
        <taxon>Euteleostomi</taxon>
        <taxon>Actinopterygii</taxon>
        <taxon>Neopterygii</taxon>
        <taxon>Teleostei</taxon>
        <taxon>Anguilliformes</taxon>
        <taxon>Anguillidae</taxon>
        <taxon>Anguilla</taxon>
    </lineage>
</organism>
<evidence type="ECO:0000313" key="1">
    <source>
        <dbReference type="EMBL" id="JAH86134.1"/>
    </source>
</evidence>
<sequence length="50" mass="5410">MKAGEGTDFGSSKKEKYSLPPHICKGSYLSSCGFNLFFEIVECSMVDGIA</sequence>
<dbReference type="AlphaFoldDB" id="A0A0E9W6X3"/>
<dbReference type="EMBL" id="GBXM01022443">
    <property type="protein sequence ID" value="JAH86134.1"/>
    <property type="molecule type" value="Transcribed_RNA"/>
</dbReference>
<reference evidence="1" key="1">
    <citation type="submission" date="2014-11" db="EMBL/GenBank/DDBJ databases">
        <authorList>
            <person name="Amaro Gonzalez C."/>
        </authorList>
    </citation>
    <scope>NUCLEOTIDE SEQUENCE</scope>
</reference>
<accession>A0A0E9W6X3</accession>
<reference evidence="1" key="2">
    <citation type="journal article" date="2015" name="Fish Shellfish Immunol.">
        <title>Early steps in the European eel (Anguilla anguilla)-Vibrio vulnificus interaction in the gills: Role of the RtxA13 toxin.</title>
        <authorList>
            <person name="Callol A."/>
            <person name="Pajuelo D."/>
            <person name="Ebbesson L."/>
            <person name="Teles M."/>
            <person name="MacKenzie S."/>
            <person name="Amaro C."/>
        </authorList>
    </citation>
    <scope>NUCLEOTIDE SEQUENCE</scope>
</reference>
<protein>
    <submittedName>
        <fullName evidence="1">Uncharacterized protein</fullName>
    </submittedName>
</protein>
<proteinExistence type="predicted"/>